<dbReference type="GO" id="GO:0016740">
    <property type="term" value="F:transferase activity"/>
    <property type="evidence" value="ECO:0007669"/>
    <property type="project" value="UniProtKB-KW"/>
</dbReference>
<dbReference type="Proteomes" id="UP000799778">
    <property type="component" value="Unassembled WGS sequence"/>
</dbReference>
<reference evidence="2" key="1">
    <citation type="journal article" date="2020" name="Stud. Mycol.">
        <title>101 Dothideomycetes genomes: a test case for predicting lifestyles and emergence of pathogens.</title>
        <authorList>
            <person name="Haridas S."/>
            <person name="Albert R."/>
            <person name="Binder M."/>
            <person name="Bloem J."/>
            <person name="Labutti K."/>
            <person name="Salamov A."/>
            <person name="Andreopoulos B."/>
            <person name="Baker S."/>
            <person name="Barry K."/>
            <person name="Bills G."/>
            <person name="Bluhm B."/>
            <person name="Cannon C."/>
            <person name="Castanera R."/>
            <person name="Culley D."/>
            <person name="Daum C."/>
            <person name="Ezra D."/>
            <person name="Gonzalez J."/>
            <person name="Henrissat B."/>
            <person name="Kuo A."/>
            <person name="Liang C."/>
            <person name="Lipzen A."/>
            <person name="Lutzoni F."/>
            <person name="Magnuson J."/>
            <person name="Mondo S."/>
            <person name="Nolan M."/>
            <person name="Ohm R."/>
            <person name="Pangilinan J."/>
            <person name="Park H.-J."/>
            <person name="Ramirez L."/>
            <person name="Alfaro M."/>
            <person name="Sun H."/>
            <person name="Tritt A."/>
            <person name="Yoshinaga Y."/>
            <person name="Zwiers L.-H."/>
            <person name="Turgeon B."/>
            <person name="Goodwin S."/>
            <person name="Spatafora J."/>
            <person name="Crous P."/>
            <person name="Grigoriev I."/>
        </authorList>
    </citation>
    <scope>NUCLEOTIDE SEQUENCE</scope>
    <source>
        <strain evidence="2">CBS 175.79</strain>
    </source>
</reference>
<evidence type="ECO:0000256" key="1">
    <source>
        <dbReference type="SAM" id="MobiDB-lite"/>
    </source>
</evidence>
<dbReference type="AlphaFoldDB" id="A0A6A5Y6P5"/>
<feature type="compositionally biased region" description="Basic and acidic residues" evidence="1">
    <location>
        <begin position="100"/>
        <end position="111"/>
    </location>
</feature>
<dbReference type="InterPro" id="IPR021047">
    <property type="entry name" value="Mannosyltransferase_CMT1"/>
</dbReference>
<dbReference type="EMBL" id="ML978066">
    <property type="protein sequence ID" value="KAF2020480.1"/>
    <property type="molecule type" value="Genomic_DNA"/>
</dbReference>
<keyword evidence="2" id="KW-0808">Transferase</keyword>
<protein>
    <submittedName>
        <fullName evidence="2">Glycosyltransferase family 69 protein</fullName>
    </submittedName>
</protein>
<dbReference type="GeneID" id="54288843"/>
<dbReference type="OrthoDB" id="262547at2759"/>
<dbReference type="RefSeq" id="XP_033388819.1">
    <property type="nucleotide sequence ID" value="XM_033531446.1"/>
</dbReference>
<sequence length="492" mass="54972">MPTTRSVRALFQALILLSAILLLLVGFGYYEQGYTLQKFQQIAGSVRLPGVGSHPAEVAAPSASAESVASIASIASVAPTTSAVPQPSTPAKPAETPVAEADKNEKVEEAPQKLPAGDPVLLEQAQTYVKSIMDFKRKGLQRLECPALDENRFAYLRPQAGSRPKYFFALDLYKIRELLPSTLGAIVETMKFLGPKNCVLSIVEGRSTDGTYEVLKELEKEITKLGSRYFLQTSDINPKGEKVDRIKALAELRNMAMKDLIDNPEHYAENTTVIFSNDVSLCPEDVLELLHQRVYQGADHVCAMDWRATEDPTFYDVWIARDMSGDTFFRIEDNGAWTHVNALFPGHPATLVRYNERKPFQVFSCWNGIVAFTAEPIMQKTIKFRGHYKGEAFQGEPKLFDKDLWYYGYGKIAVVPSVNVAYDNPDNAIYVKKTKGYASESFKNETPDHKINWDPAPPALVKHMPTHTRQKFIPWDEGLPEKTELKVAKSGS</sequence>
<proteinExistence type="predicted"/>
<organism evidence="2 3">
    <name type="scientific">Aaosphaeria arxii CBS 175.79</name>
    <dbReference type="NCBI Taxonomy" id="1450172"/>
    <lineage>
        <taxon>Eukaryota</taxon>
        <taxon>Fungi</taxon>
        <taxon>Dikarya</taxon>
        <taxon>Ascomycota</taxon>
        <taxon>Pezizomycotina</taxon>
        <taxon>Dothideomycetes</taxon>
        <taxon>Pleosporomycetidae</taxon>
        <taxon>Pleosporales</taxon>
        <taxon>Pleosporales incertae sedis</taxon>
        <taxon>Aaosphaeria</taxon>
    </lineage>
</organism>
<name>A0A6A5Y6P5_9PLEO</name>
<dbReference type="PANTHER" id="PTHR34144">
    <property type="entry name" value="CHROMOSOME 8, WHOLE GENOME SHOTGUN SEQUENCE"/>
    <property type="match status" value="1"/>
</dbReference>
<dbReference type="Pfam" id="PF11735">
    <property type="entry name" value="CAP59_mtransfer"/>
    <property type="match status" value="1"/>
</dbReference>
<keyword evidence="3" id="KW-1185">Reference proteome</keyword>
<feature type="region of interest" description="Disordered" evidence="1">
    <location>
        <begin position="81"/>
        <end position="112"/>
    </location>
</feature>
<gene>
    <name evidence="2" type="ORF">BU24DRAFT_456553</name>
</gene>
<evidence type="ECO:0000313" key="3">
    <source>
        <dbReference type="Proteomes" id="UP000799778"/>
    </source>
</evidence>
<accession>A0A6A5Y6P5</accession>
<evidence type="ECO:0000313" key="2">
    <source>
        <dbReference type="EMBL" id="KAF2020480.1"/>
    </source>
</evidence>
<dbReference type="PANTHER" id="PTHR34144:SF5">
    <property type="entry name" value="ALPHA-1,3-MANNOSYLTRANSFERASE CMT1"/>
    <property type="match status" value="1"/>
</dbReference>